<dbReference type="PIRSF" id="PIRSF002854">
    <property type="entry name" value="MetQ"/>
    <property type="match status" value="1"/>
</dbReference>
<evidence type="ECO:0000256" key="5">
    <source>
        <dbReference type="ARBA" id="ARBA00023288"/>
    </source>
</evidence>
<protein>
    <recommendedName>
        <fullName evidence="6">Lipoprotein</fullName>
    </recommendedName>
</protein>
<keyword evidence="3 7" id="KW-0472">Membrane</keyword>
<accession>A0A0C1PR03</accession>
<dbReference type="Pfam" id="PF03180">
    <property type="entry name" value="Lipoprotein_9"/>
    <property type="match status" value="1"/>
</dbReference>
<dbReference type="EMBL" id="JOJZ01000009">
    <property type="protein sequence ID" value="KID42306.1"/>
    <property type="molecule type" value="Genomic_DNA"/>
</dbReference>
<name>A0A0C1PR03_9LACO</name>
<feature type="transmembrane region" description="Helical" evidence="7">
    <location>
        <begin position="7"/>
        <end position="25"/>
    </location>
</feature>
<reference evidence="8 9" key="1">
    <citation type="submission" date="2014-06" db="EMBL/GenBank/DDBJ databases">
        <title>Functional and comparative genomic analyses of the Drosophila gut microbiota identify candidate symbiosis factors.</title>
        <authorList>
            <person name="Newell P.D."/>
            <person name="Chaston J.M."/>
            <person name="Douglas A.E."/>
        </authorList>
    </citation>
    <scope>NUCLEOTIDE SEQUENCE [LARGE SCALE GENOMIC DNA]</scope>
    <source>
        <strain evidence="8 9">DmCS_002</strain>
    </source>
</reference>
<organism evidence="8 9">
    <name type="scientific">Fructilactobacillus fructivorans</name>
    <dbReference type="NCBI Taxonomy" id="1614"/>
    <lineage>
        <taxon>Bacteria</taxon>
        <taxon>Bacillati</taxon>
        <taxon>Bacillota</taxon>
        <taxon>Bacilli</taxon>
        <taxon>Lactobacillales</taxon>
        <taxon>Lactobacillaceae</taxon>
        <taxon>Fructilactobacillus</taxon>
    </lineage>
</organism>
<dbReference type="AlphaFoldDB" id="A0A0C1PR03"/>
<dbReference type="SUPFAM" id="SSF53850">
    <property type="entry name" value="Periplasmic binding protein-like II"/>
    <property type="match status" value="1"/>
</dbReference>
<dbReference type="GO" id="GO:0016020">
    <property type="term" value="C:membrane"/>
    <property type="evidence" value="ECO:0007669"/>
    <property type="project" value="UniProtKB-SubCell"/>
</dbReference>
<evidence type="ECO:0000256" key="3">
    <source>
        <dbReference type="ARBA" id="ARBA00023136"/>
    </source>
</evidence>
<dbReference type="PANTHER" id="PTHR30429">
    <property type="entry name" value="D-METHIONINE-BINDING LIPOPROTEIN METQ"/>
    <property type="match status" value="1"/>
</dbReference>
<keyword evidence="5 6" id="KW-0449">Lipoprotein</keyword>
<keyword evidence="9" id="KW-1185">Reference proteome</keyword>
<comment type="caution">
    <text evidence="8">The sequence shown here is derived from an EMBL/GenBank/DDBJ whole genome shotgun (WGS) entry which is preliminary data.</text>
</comment>
<comment type="subcellular location">
    <subcellularLocation>
        <location evidence="1">Membrane</location>
        <topology evidence="1">Lipid-anchor</topology>
    </subcellularLocation>
</comment>
<evidence type="ECO:0000256" key="2">
    <source>
        <dbReference type="ARBA" id="ARBA00022729"/>
    </source>
</evidence>
<keyword evidence="2" id="KW-0732">Signal</keyword>
<evidence type="ECO:0000313" key="9">
    <source>
        <dbReference type="Proteomes" id="UP000031397"/>
    </source>
</evidence>
<sequence length="279" mass="31680">MKRSTKWIIGIVIVVVIVGLGWFSFAHHSEQSKKTVKVGLMSGSKADDKIWESVAETAKKKYGVTIQFTHFTDYTQPNKALTQHEIDLNSFQHYAFLDNWNKQNHTNIVSVGNTYIAPIRLYSNKYKNVKDIPNGGTIALPNDISNESRSLYLLKNAGLITLKDKKGFLGLNDIEKNPKNLKFKEVDASQTPRVLNSVDGSIVNNTYAAPAHLSEKQSIYVEPLNKDSKIWVNLIAANKDQKNNKNYQDVVKAFQTKKTEQLVKKYYGNTEIPAWNRKF</sequence>
<evidence type="ECO:0000256" key="6">
    <source>
        <dbReference type="PIRNR" id="PIRNR002854"/>
    </source>
</evidence>
<dbReference type="Proteomes" id="UP000031397">
    <property type="component" value="Unassembled WGS sequence"/>
</dbReference>
<keyword evidence="7" id="KW-1133">Transmembrane helix</keyword>
<evidence type="ECO:0000313" key="8">
    <source>
        <dbReference type="EMBL" id="KID42306.1"/>
    </source>
</evidence>
<comment type="similarity">
    <text evidence="6">Belongs to the nlpA lipoprotein family.</text>
</comment>
<keyword evidence="7" id="KW-0812">Transmembrane</keyword>
<dbReference type="OrthoDB" id="9812878at2"/>
<evidence type="ECO:0000256" key="4">
    <source>
        <dbReference type="ARBA" id="ARBA00023139"/>
    </source>
</evidence>
<dbReference type="Gene3D" id="3.40.190.10">
    <property type="entry name" value="Periplasmic binding protein-like II"/>
    <property type="match status" value="2"/>
</dbReference>
<dbReference type="RefSeq" id="WP_082019942.1">
    <property type="nucleotide sequence ID" value="NZ_JOJZ01000009.1"/>
</dbReference>
<proteinExistence type="inferred from homology"/>
<dbReference type="PANTHER" id="PTHR30429:SF0">
    <property type="entry name" value="METHIONINE-BINDING LIPOPROTEIN METQ"/>
    <property type="match status" value="1"/>
</dbReference>
<dbReference type="PATRIC" id="fig|1614.7.peg.225"/>
<evidence type="ECO:0000256" key="1">
    <source>
        <dbReference type="ARBA" id="ARBA00004635"/>
    </source>
</evidence>
<dbReference type="GeneID" id="74912930"/>
<keyword evidence="4" id="KW-0564">Palmitate</keyword>
<gene>
    <name evidence="8" type="ORF">LfDm3_0235</name>
</gene>
<dbReference type="InterPro" id="IPR004872">
    <property type="entry name" value="Lipoprotein_NlpA"/>
</dbReference>
<evidence type="ECO:0000256" key="7">
    <source>
        <dbReference type="SAM" id="Phobius"/>
    </source>
</evidence>